<organism evidence="6 9">
    <name type="scientific">Candidatus Phosphoribacter hodrii</name>
    <dbReference type="NCBI Taxonomy" id="2953743"/>
    <lineage>
        <taxon>Bacteria</taxon>
        <taxon>Bacillati</taxon>
        <taxon>Actinomycetota</taxon>
        <taxon>Actinomycetes</taxon>
        <taxon>Micrococcales</taxon>
        <taxon>Dermatophilaceae</taxon>
        <taxon>Candidatus Phosphoribacter</taxon>
    </lineage>
</organism>
<dbReference type="InterPro" id="IPR001647">
    <property type="entry name" value="HTH_TetR"/>
</dbReference>
<evidence type="ECO:0000313" key="6">
    <source>
        <dbReference type="EMBL" id="MBK6299781.1"/>
    </source>
</evidence>
<dbReference type="PRINTS" id="PR00455">
    <property type="entry name" value="HTHTETR"/>
</dbReference>
<feature type="DNA-binding region" description="H-T-H motif" evidence="4">
    <location>
        <begin position="33"/>
        <end position="52"/>
    </location>
</feature>
<reference evidence="9 10" key="1">
    <citation type="submission" date="2020-10" db="EMBL/GenBank/DDBJ databases">
        <title>Connecting structure to function with the recovery of over 1000 high-quality activated sludge metagenome-assembled genomes encoding full-length rRNA genes using long-read sequencing.</title>
        <authorList>
            <person name="Singleton C.M."/>
            <person name="Petriglieri F."/>
            <person name="Kristensen J.M."/>
            <person name="Kirkegaard R.H."/>
            <person name="Michaelsen T.Y."/>
            <person name="Andersen M.H."/>
            <person name="Karst S.M."/>
            <person name="Dueholm M.S."/>
            <person name="Nielsen P.H."/>
            <person name="Albertsen M."/>
        </authorList>
    </citation>
    <scope>NUCLEOTIDE SEQUENCE [LARGE SCALE GENOMIC DNA]</scope>
    <source>
        <strain evidence="6">AalE_18-Q3-R2-46_BAT3C.188</strain>
        <strain evidence="7">Ega_18-Q3-R5-49_MAXAC.001</strain>
        <strain evidence="8">Ribe_18-Q3-R11-54_MAXAC.001</strain>
    </source>
</reference>
<keyword evidence="2 4" id="KW-0238">DNA-binding</keyword>
<comment type="caution">
    <text evidence="6">The sequence shown here is derived from an EMBL/GenBank/DDBJ whole genome shotgun (WGS) entry which is preliminary data.</text>
</comment>
<dbReference type="PROSITE" id="PS50977">
    <property type="entry name" value="HTH_TETR_2"/>
    <property type="match status" value="1"/>
</dbReference>
<protein>
    <submittedName>
        <fullName evidence="6">TetR/AcrR family transcriptional regulator</fullName>
    </submittedName>
</protein>
<dbReference type="Proteomes" id="UP000718281">
    <property type="component" value="Unassembled WGS sequence"/>
</dbReference>
<dbReference type="EMBL" id="JADKGK010000019">
    <property type="protein sequence ID" value="MBL0003914.1"/>
    <property type="molecule type" value="Genomic_DNA"/>
</dbReference>
<dbReference type="PANTHER" id="PTHR47506:SF7">
    <property type="entry name" value="TRANSCRIPTIONAL REGULATORY PROTEIN"/>
    <property type="match status" value="1"/>
</dbReference>
<evidence type="ECO:0000313" key="7">
    <source>
        <dbReference type="EMBL" id="MBK7273598.1"/>
    </source>
</evidence>
<keyword evidence="3" id="KW-0804">Transcription</keyword>
<evidence type="ECO:0000313" key="8">
    <source>
        <dbReference type="EMBL" id="MBL0003914.1"/>
    </source>
</evidence>
<dbReference type="PANTHER" id="PTHR47506">
    <property type="entry name" value="TRANSCRIPTIONAL REGULATORY PROTEIN"/>
    <property type="match status" value="1"/>
</dbReference>
<evidence type="ECO:0000256" key="3">
    <source>
        <dbReference type="ARBA" id="ARBA00023163"/>
    </source>
</evidence>
<name>A0A935CEB0_9MICO</name>
<dbReference type="EMBL" id="JADIXZ010000001">
    <property type="protein sequence ID" value="MBK6299781.1"/>
    <property type="molecule type" value="Genomic_DNA"/>
</dbReference>
<dbReference type="Gene3D" id="1.10.357.10">
    <property type="entry name" value="Tetracycline Repressor, domain 2"/>
    <property type="match status" value="1"/>
</dbReference>
<dbReference type="InterPro" id="IPR036271">
    <property type="entry name" value="Tet_transcr_reg_TetR-rel_C_sf"/>
</dbReference>
<dbReference type="Proteomes" id="UP000886632">
    <property type="component" value="Unassembled WGS sequence"/>
</dbReference>
<feature type="domain" description="HTH tetR-type" evidence="5">
    <location>
        <begin position="10"/>
        <end position="70"/>
    </location>
</feature>
<dbReference type="GO" id="GO:0003677">
    <property type="term" value="F:DNA binding"/>
    <property type="evidence" value="ECO:0007669"/>
    <property type="project" value="UniProtKB-UniRule"/>
</dbReference>
<dbReference type="InterPro" id="IPR009057">
    <property type="entry name" value="Homeodomain-like_sf"/>
</dbReference>
<dbReference type="Gene3D" id="1.10.10.60">
    <property type="entry name" value="Homeodomain-like"/>
    <property type="match status" value="1"/>
</dbReference>
<evidence type="ECO:0000259" key="5">
    <source>
        <dbReference type="PROSITE" id="PS50977"/>
    </source>
</evidence>
<evidence type="ECO:0000256" key="1">
    <source>
        <dbReference type="ARBA" id="ARBA00023015"/>
    </source>
</evidence>
<dbReference type="EMBL" id="JADJIB010000004">
    <property type="protein sequence ID" value="MBK7273598.1"/>
    <property type="molecule type" value="Genomic_DNA"/>
</dbReference>
<dbReference type="SUPFAM" id="SSF48498">
    <property type="entry name" value="Tetracyclin repressor-like, C-terminal domain"/>
    <property type="match status" value="1"/>
</dbReference>
<evidence type="ECO:0000256" key="2">
    <source>
        <dbReference type="ARBA" id="ARBA00023125"/>
    </source>
</evidence>
<keyword evidence="1" id="KW-0805">Transcription regulation</keyword>
<evidence type="ECO:0000313" key="10">
    <source>
        <dbReference type="Proteomes" id="UP000726105"/>
    </source>
</evidence>
<dbReference type="Pfam" id="PF00440">
    <property type="entry name" value="TetR_N"/>
    <property type="match status" value="1"/>
</dbReference>
<evidence type="ECO:0000313" key="9">
    <source>
        <dbReference type="Proteomes" id="UP000718281"/>
    </source>
</evidence>
<gene>
    <name evidence="6" type="ORF">IPF40_01560</name>
    <name evidence="7" type="ORF">IPI13_10695</name>
    <name evidence="8" type="ORF">IPP00_07960</name>
</gene>
<proteinExistence type="predicted"/>
<dbReference type="Proteomes" id="UP000726105">
    <property type="component" value="Unassembled WGS sequence"/>
</dbReference>
<evidence type="ECO:0000256" key="4">
    <source>
        <dbReference type="PROSITE-ProRule" id="PRU00335"/>
    </source>
</evidence>
<dbReference type="AlphaFoldDB" id="A0A935CEB0"/>
<dbReference type="SUPFAM" id="SSF46689">
    <property type="entry name" value="Homeodomain-like"/>
    <property type="match status" value="1"/>
</dbReference>
<accession>A0A935CEB0</accession>
<sequence>MTRYRPEHKEATRRRLIEAAGRRFKSDGIDGSGIATLVADAGLTNGAFYNHFASKDDLIATVVAAQLTDQAAVIDALPVGPASMQTYLRQYLSPAHRDDRAGGCPSAALLDEIGRCDEATRAAYTVGVEPMIAAVARHLDDGDPQGAQERAIGLLTLLVGSLQLARAVTNPALSQQILATAYTHALSLAGVQPGASTLPVAPPTQESS</sequence>